<dbReference type="Gene3D" id="3.40.50.450">
    <property type="match status" value="1"/>
</dbReference>
<organism evidence="2">
    <name type="scientific">Candidatus Kentrum sp. SD</name>
    <dbReference type="NCBI Taxonomy" id="2126332"/>
    <lineage>
        <taxon>Bacteria</taxon>
        <taxon>Pseudomonadati</taxon>
        <taxon>Pseudomonadota</taxon>
        <taxon>Gammaproteobacteria</taxon>
        <taxon>Candidatus Kentrum</taxon>
    </lineage>
</organism>
<dbReference type="InterPro" id="IPR024755">
    <property type="entry name" value="cpYpsA"/>
</dbReference>
<evidence type="ECO:0000313" key="2">
    <source>
        <dbReference type="EMBL" id="VFK45158.1"/>
    </source>
</evidence>
<dbReference type="Pfam" id="PF12694">
    <property type="entry name" value="cpYpsA"/>
    <property type="match status" value="1"/>
</dbReference>
<protein>
    <submittedName>
        <fullName evidence="2">Molybdenum carrier</fullName>
    </submittedName>
</protein>
<evidence type="ECO:0000313" key="1">
    <source>
        <dbReference type="EMBL" id="VFK40017.1"/>
    </source>
</evidence>
<sequence length="192" mass="20535">MLRKVISGGQTGVDQAALRATLRVNAMVGGPATGGLAVGGWCPPGRECESGKIPAGFPLRETERDRSPWAPDIPRSLRTERNVRDSEATLIVLPVGMASDAALRDKGTRWTASCAARFGKALYFIQVHNHGAPDRIAAWIDERHIATLNVAGPSENTAPGIGESAFGTLLSGFMRVMEYSGDIERCANRTFS</sequence>
<dbReference type="EMBL" id="CAADFU010000049">
    <property type="protein sequence ID" value="VFK45158.1"/>
    <property type="molecule type" value="Genomic_DNA"/>
</dbReference>
<reference evidence="2" key="1">
    <citation type="submission" date="2019-02" db="EMBL/GenBank/DDBJ databases">
        <authorList>
            <person name="Gruber-Vodicka R. H."/>
            <person name="Seah K. B. B."/>
        </authorList>
    </citation>
    <scope>NUCLEOTIDE SEQUENCE</scope>
    <source>
        <strain evidence="2">BECK_S1320</strain>
        <strain evidence="1">BECK_S1321</strain>
    </source>
</reference>
<name>A0A450YUB9_9GAMM</name>
<dbReference type="AlphaFoldDB" id="A0A450YUB9"/>
<dbReference type="EMBL" id="CAADFR010000051">
    <property type="protein sequence ID" value="VFK40017.1"/>
    <property type="molecule type" value="Genomic_DNA"/>
</dbReference>
<accession>A0A450YUB9</accession>
<gene>
    <name evidence="2" type="ORF">BECKSD772E_GA0070983_104914</name>
    <name evidence="1" type="ORF">BECKSD772F_GA0070984_10516</name>
</gene>
<proteinExistence type="predicted"/>